<organism evidence="2 3">
    <name type="scientific">Rhizoctonia solani</name>
    <dbReference type="NCBI Taxonomy" id="456999"/>
    <lineage>
        <taxon>Eukaryota</taxon>
        <taxon>Fungi</taxon>
        <taxon>Dikarya</taxon>
        <taxon>Basidiomycota</taxon>
        <taxon>Agaricomycotina</taxon>
        <taxon>Agaricomycetes</taxon>
        <taxon>Cantharellales</taxon>
        <taxon>Ceratobasidiaceae</taxon>
        <taxon>Rhizoctonia</taxon>
    </lineage>
</organism>
<protein>
    <submittedName>
        <fullName evidence="2">Uncharacterized protein</fullName>
    </submittedName>
</protein>
<evidence type="ECO:0000256" key="1">
    <source>
        <dbReference type="SAM" id="MobiDB-lite"/>
    </source>
</evidence>
<name>A0A8H2WMU9_9AGAM</name>
<comment type="caution">
    <text evidence="2">The sequence shown here is derived from an EMBL/GenBank/DDBJ whole genome shotgun (WGS) entry which is preliminary data.</text>
</comment>
<gene>
    <name evidence="2" type="ORF">RDB_LOCUS33181</name>
</gene>
<dbReference type="Proteomes" id="UP000663840">
    <property type="component" value="Unassembled WGS sequence"/>
</dbReference>
<sequence length="285" mass="31159">MANSVPVHECVWPDASLHPLEIRAHEVVTRSSQDEREYYGIINTLLAIAFGLRVPSPHIIQPRPLSWAIYPGRPDTPTSHSQELEPLEPESGSDSVLMDILSMANTSKISSHIAGAGDLSGQSDGSLFAPPSGDISLTQSHQPSAGTSRGQVKKGDLKVPDFIVYKINPGGCYSEGGGPDTLRLVVIVKSQKPGVQDIYQLQSYFSRILQMEAVGAGVLLIVKGNAYFWHYNELREELGLLAPNILIGRASRSIDSWGFVEFLQKWGEGIEDAVFDPSHDRDEPM</sequence>
<proteinExistence type="predicted"/>
<reference evidence="2" key="1">
    <citation type="submission" date="2021-01" db="EMBL/GenBank/DDBJ databases">
        <authorList>
            <person name="Kaushik A."/>
        </authorList>
    </citation>
    <scope>NUCLEOTIDE SEQUENCE</scope>
    <source>
        <strain evidence="2">AG1-1A</strain>
    </source>
</reference>
<evidence type="ECO:0000313" key="2">
    <source>
        <dbReference type="EMBL" id="CAE6395500.1"/>
    </source>
</evidence>
<dbReference type="EMBL" id="CAJMWR010000692">
    <property type="protein sequence ID" value="CAE6395500.1"/>
    <property type="molecule type" value="Genomic_DNA"/>
</dbReference>
<accession>A0A8H2WMU9</accession>
<feature type="region of interest" description="Disordered" evidence="1">
    <location>
        <begin position="130"/>
        <end position="153"/>
    </location>
</feature>
<feature type="region of interest" description="Disordered" evidence="1">
    <location>
        <begin position="71"/>
        <end position="93"/>
    </location>
</feature>
<feature type="compositionally biased region" description="Polar residues" evidence="1">
    <location>
        <begin position="135"/>
        <end position="150"/>
    </location>
</feature>
<dbReference type="AlphaFoldDB" id="A0A8H2WMU9"/>
<evidence type="ECO:0000313" key="3">
    <source>
        <dbReference type="Proteomes" id="UP000663840"/>
    </source>
</evidence>